<organism evidence="2 3">
    <name type="scientific">Pelagicoccus enzymogenes</name>
    <dbReference type="NCBI Taxonomy" id="2773457"/>
    <lineage>
        <taxon>Bacteria</taxon>
        <taxon>Pseudomonadati</taxon>
        <taxon>Verrucomicrobiota</taxon>
        <taxon>Opitutia</taxon>
        <taxon>Puniceicoccales</taxon>
        <taxon>Pelagicoccaceae</taxon>
        <taxon>Pelagicoccus</taxon>
    </lineage>
</organism>
<proteinExistence type="predicted"/>
<dbReference type="RefSeq" id="WP_191616891.1">
    <property type="nucleotide sequence ID" value="NZ_JACYFG010000013.1"/>
</dbReference>
<evidence type="ECO:0000313" key="2">
    <source>
        <dbReference type="EMBL" id="MBD5779765.1"/>
    </source>
</evidence>
<reference evidence="2" key="1">
    <citation type="submission" date="2020-09" db="EMBL/GenBank/DDBJ databases">
        <title>Pelagicoccus enzymogenes sp. nov. with an EPS production, isolated from marine sediment.</title>
        <authorList>
            <person name="Feng X."/>
        </authorList>
    </citation>
    <scope>NUCLEOTIDE SEQUENCE</scope>
    <source>
        <strain evidence="2">NFK12</strain>
    </source>
</reference>
<protein>
    <submittedName>
        <fullName evidence="2">DUF2249 domain-containing protein</fullName>
    </submittedName>
</protein>
<dbReference type="AlphaFoldDB" id="A0A927F9Q7"/>
<dbReference type="InterPro" id="IPR018720">
    <property type="entry name" value="DUF2249"/>
</dbReference>
<dbReference type="Proteomes" id="UP000622317">
    <property type="component" value="Unassembled WGS sequence"/>
</dbReference>
<gene>
    <name evidence="2" type="ORF">IEN85_09700</name>
</gene>
<dbReference type="Pfam" id="PF10006">
    <property type="entry name" value="DUF2249"/>
    <property type="match status" value="1"/>
</dbReference>
<keyword evidence="3" id="KW-1185">Reference proteome</keyword>
<feature type="domain" description="DUF2249" evidence="1">
    <location>
        <begin position="15"/>
        <end position="81"/>
    </location>
</feature>
<sequence>MKRMIDERDTEVERLDVRPLLAQGESPLGVILDAVQRVGTGKSLLVVAPFEPFPLYQLLAEQGYGYEAKMTDDGSWEILFSPVSG</sequence>
<evidence type="ECO:0000313" key="3">
    <source>
        <dbReference type="Proteomes" id="UP000622317"/>
    </source>
</evidence>
<name>A0A927F9Q7_9BACT</name>
<accession>A0A927F9Q7</accession>
<evidence type="ECO:0000259" key="1">
    <source>
        <dbReference type="Pfam" id="PF10006"/>
    </source>
</evidence>
<comment type="caution">
    <text evidence="2">The sequence shown here is derived from an EMBL/GenBank/DDBJ whole genome shotgun (WGS) entry which is preliminary data.</text>
</comment>
<dbReference type="EMBL" id="JACYFG010000013">
    <property type="protein sequence ID" value="MBD5779765.1"/>
    <property type="molecule type" value="Genomic_DNA"/>
</dbReference>